<evidence type="ECO:0000313" key="2">
    <source>
        <dbReference type="Proteomes" id="UP000183287"/>
    </source>
</evidence>
<accession>A0A1I4QM47</accession>
<keyword evidence="2" id="KW-1185">Reference proteome</keyword>
<evidence type="ECO:0000313" key="1">
    <source>
        <dbReference type="EMBL" id="SFM41158.1"/>
    </source>
</evidence>
<dbReference type="RefSeq" id="WP_074905633.1">
    <property type="nucleotide sequence ID" value="NZ_FOUB01000027.1"/>
</dbReference>
<dbReference type="OrthoDB" id="9885239at2"/>
<reference evidence="2" key="1">
    <citation type="submission" date="2016-10" db="EMBL/GenBank/DDBJ databases">
        <authorList>
            <person name="Varghese N."/>
            <person name="Submissions S."/>
        </authorList>
    </citation>
    <scope>NUCLEOTIDE SEQUENCE [LARGE SCALE GENOMIC DNA]</scope>
    <source>
        <strain evidence="2">Nm44</strain>
    </source>
</reference>
<gene>
    <name evidence="1" type="ORF">SAMN05421863_102739</name>
</gene>
<protein>
    <submittedName>
        <fullName evidence="1">Uncharacterized protein</fullName>
    </submittedName>
</protein>
<dbReference type="EMBL" id="FOUB01000027">
    <property type="protein sequence ID" value="SFM41158.1"/>
    <property type="molecule type" value="Genomic_DNA"/>
</dbReference>
<organism evidence="1 2">
    <name type="scientific">Nitrosomonas communis</name>
    <dbReference type="NCBI Taxonomy" id="44574"/>
    <lineage>
        <taxon>Bacteria</taxon>
        <taxon>Pseudomonadati</taxon>
        <taxon>Pseudomonadota</taxon>
        <taxon>Betaproteobacteria</taxon>
        <taxon>Nitrosomonadales</taxon>
        <taxon>Nitrosomonadaceae</taxon>
        <taxon>Nitrosomonas</taxon>
    </lineage>
</organism>
<name>A0A1I4QM47_9PROT</name>
<proteinExistence type="predicted"/>
<dbReference type="Proteomes" id="UP000183287">
    <property type="component" value="Unassembled WGS sequence"/>
</dbReference>
<dbReference type="AlphaFoldDB" id="A0A1I4QM47"/>
<sequence length="114" mass="13255">MPTWKKFTGSEEQISEIVESVHGFKWRDINGKESNIVNGSSASALMILYRKTGNTNVVHEYLLCNPHPHAEMIIEWARTGREVYFFDSYNQKWVESPEPLWRTDAKYSFNPNGD</sequence>